<dbReference type="AlphaFoldDB" id="A0A7J6LDT1"/>
<evidence type="ECO:0000313" key="2">
    <source>
        <dbReference type="EMBL" id="KAF4657408.1"/>
    </source>
</evidence>
<dbReference type="EMBL" id="JAAPAO010000543">
    <property type="protein sequence ID" value="KAF4657408.1"/>
    <property type="molecule type" value="Genomic_DNA"/>
</dbReference>
<gene>
    <name evidence="2" type="ORF">FOL47_008455</name>
</gene>
<organism evidence="2 3">
    <name type="scientific">Perkinsus chesapeaki</name>
    <name type="common">Clam parasite</name>
    <name type="synonym">Perkinsus andrewsi</name>
    <dbReference type="NCBI Taxonomy" id="330153"/>
    <lineage>
        <taxon>Eukaryota</taxon>
        <taxon>Sar</taxon>
        <taxon>Alveolata</taxon>
        <taxon>Perkinsozoa</taxon>
        <taxon>Perkinsea</taxon>
        <taxon>Perkinsida</taxon>
        <taxon>Perkinsidae</taxon>
        <taxon>Perkinsus</taxon>
    </lineage>
</organism>
<evidence type="ECO:0000256" key="1">
    <source>
        <dbReference type="SAM" id="MobiDB-lite"/>
    </source>
</evidence>
<protein>
    <submittedName>
        <fullName evidence="2">Uncharacterized protein</fullName>
    </submittedName>
</protein>
<dbReference type="Proteomes" id="UP000591131">
    <property type="component" value="Unassembled WGS sequence"/>
</dbReference>
<proteinExistence type="predicted"/>
<dbReference type="Gene3D" id="3.80.10.10">
    <property type="entry name" value="Ribonuclease Inhibitor"/>
    <property type="match status" value="1"/>
</dbReference>
<feature type="region of interest" description="Disordered" evidence="1">
    <location>
        <begin position="87"/>
        <end position="117"/>
    </location>
</feature>
<keyword evidence="3" id="KW-1185">Reference proteome</keyword>
<reference evidence="2 3" key="1">
    <citation type="submission" date="2020-04" db="EMBL/GenBank/DDBJ databases">
        <title>Perkinsus chesapeaki whole genome sequence.</title>
        <authorList>
            <person name="Bogema D.R."/>
        </authorList>
    </citation>
    <scope>NUCLEOTIDE SEQUENCE [LARGE SCALE GENOMIC DNA]</scope>
    <source>
        <strain evidence="2">ATCC PRA-425</strain>
    </source>
</reference>
<feature type="compositionally biased region" description="Basic residues" evidence="1">
    <location>
        <begin position="47"/>
        <end position="67"/>
    </location>
</feature>
<comment type="caution">
    <text evidence="2">The sequence shown here is derived from an EMBL/GenBank/DDBJ whole genome shotgun (WGS) entry which is preliminary data.</text>
</comment>
<evidence type="ECO:0000313" key="3">
    <source>
        <dbReference type="Proteomes" id="UP000591131"/>
    </source>
</evidence>
<dbReference type="SUPFAM" id="SSF52047">
    <property type="entry name" value="RNI-like"/>
    <property type="match status" value="1"/>
</dbReference>
<dbReference type="InterPro" id="IPR032675">
    <property type="entry name" value="LRR_dom_sf"/>
</dbReference>
<sequence>MRRSRRLNPGDFVKSPRLHRSILKGVDAADVLAVTPPSVCKTAAAKPKGKAKAKSKAKPRTGKRAPRKDKPAVILETLETDISLNNIDYDSSDDSPLGSKKRGRGSDSSTLAETMPTPKRVMKAPRLVIESSVQVTGPAEFLDMRSICRLAATCRLFREIFYPVCGAIRLPVLDLSGKVHESFLRVVPQIDTKVVKVLRVAIDTDGHRRALSALLDKHKFFPDLRHLTLECYNSQISDVKVAVVMDQLSLASTAKLHSLTLVNVCCGPNSKDAAIELISSAPDLQSLWLAERSSLPDKLIFPPSLVSLTVTSRSCGLSMDVKPMIRFLRKADISKITRFDLSGVRIAGSNSLSKEKVRALWEIPKCMPKLIFFAVRIPFCPLDSQSIVELRLSHPRSLFLLRRTLSEWQSPGLVISHPSVRQGVVESPLAIASSTTDQMLQSALTSYRFIGPDPSPSVLYENEIKENWLELSEPLKHRYIILCKLWSTAWKGSDLFSC</sequence>
<feature type="region of interest" description="Disordered" evidence="1">
    <location>
        <begin position="41"/>
        <end position="72"/>
    </location>
</feature>
<dbReference type="OrthoDB" id="10348827at2759"/>
<accession>A0A7J6LDT1</accession>
<name>A0A7J6LDT1_PERCH</name>